<sequence>MPATISPAAAKLIERLRAANQRIVFAESCTCGMAAAIVGGVPGASHAFGGSMVTYQAEVKQQWLNVDRATIHQFSAESQQTTDAMAIRLLEETPQADWAGAITGHLGPDAPTEKDGIVFVSLAKRGSLSPLTPVQSTFHLDQSSRIGRQIEAAERFLEWMVAQIE</sequence>
<organism evidence="2 3">
    <name type="scientific">Neorhodopirellula lusitana</name>
    <dbReference type="NCBI Taxonomy" id="445327"/>
    <lineage>
        <taxon>Bacteria</taxon>
        <taxon>Pseudomonadati</taxon>
        <taxon>Planctomycetota</taxon>
        <taxon>Planctomycetia</taxon>
        <taxon>Pirellulales</taxon>
        <taxon>Pirellulaceae</taxon>
        <taxon>Neorhodopirellula</taxon>
    </lineage>
</organism>
<dbReference type="InterPro" id="IPR008136">
    <property type="entry name" value="CinA_C"/>
</dbReference>
<evidence type="ECO:0000313" key="2">
    <source>
        <dbReference type="EMBL" id="SMP38272.1"/>
    </source>
</evidence>
<proteinExistence type="predicted"/>
<name>A0ABY1PNA2_9BACT</name>
<dbReference type="Proteomes" id="UP001158067">
    <property type="component" value="Unassembled WGS sequence"/>
</dbReference>
<keyword evidence="3" id="KW-1185">Reference proteome</keyword>
<evidence type="ECO:0000259" key="1">
    <source>
        <dbReference type="Pfam" id="PF02464"/>
    </source>
</evidence>
<dbReference type="Gene3D" id="3.90.950.20">
    <property type="entry name" value="CinA-like"/>
    <property type="match status" value="1"/>
</dbReference>
<comment type="caution">
    <text evidence="2">The sequence shown here is derived from an EMBL/GenBank/DDBJ whole genome shotgun (WGS) entry which is preliminary data.</text>
</comment>
<dbReference type="EMBL" id="FXUG01000001">
    <property type="protein sequence ID" value="SMP38272.1"/>
    <property type="molecule type" value="Genomic_DNA"/>
</dbReference>
<dbReference type="InterPro" id="IPR036653">
    <property type="entry name" value="CinA-like_C"/>
</dbReference>
<reference evidence="2 3" key="1">
    <citation type="submission" date="2017-05" db="EMBL/GenBank/DDBJ databases">
        <authorList>
            <person name="Varghese N."/>
            <person name="Submissions S."/>
        </authorList>
    </citation>
    <scope>NUCLEOTIDE SEQUENCE [LARGE SCALE GENOMIC DNA]</scope>
    <source>
        <strain evidence="2 3">DSM 25457</strain>
    </source>
</reference>
<dbReference type="RefSeq" id="WP_283430373.1">
    <property type="nucleotide sequence ID" value="NZ_CAWLDM010000001.1"/>
</dbReference>
<dbReference type="Pfam" id="PF02464">
    <property type="entry name" value="CinA"/>
    <property type="match status" value="1"/>
</dbReference>
<accession>A0ABY1PNA2</accession>
<gene>
    <name evidence="2" type="ORF">SAMN06265222_101105</name>
</gene>
<dbReference type="NCBIfam" id="TIGR00199">
    <property type="entry name" value="PncC_domain"/>
    <property type="match status" value="1"/>
</dbReference>
<feature type="domain" description="CinA C-terminal" evidence="1">
    <location>
        <begin position="8"/>
        <end position="138"/>
    </location>
</feature>
<dbReference type="SUPFAM" id="SSF142433">
    <property type="entry name" value="CinA-like"/>
    <property type="match status" value="1"/>
</dbReference>
<protein>
    <submittedName>
        <fullName evidence="2">Nicotinamide-nucleotide amidase</fullName>
    </submittedName>
</protein>
<evidence type="ECO:0000313" key="3">
    <source>
        <dbReference type="Proteomes" id="UP001158067"/>
    </source>
</evidence>